<keyword evidence="5" id="KW-0479">Metal-binding</keyword>
<feature type="region of interest" description="Disordered" evidence="8">
    <location>
        <begin position="442"/>
        <end position="603"/>
    </location>
</feature>
<evidence type="ECO:0000256" key="6">
    <source>
        <dbReference type="ARBA" id="ARBA00022771"/>
    </source>
</evidence>
<proteinExistence type="inferred from homology"/>
<dbReference type="PROSITE" id="PS01357">
    <property type="entry name" value="ZF_ZZ_1"/>
    <property type="match status" value="2"/>
</dbReference>
<dbReference type="InterPro" id="IPR000433">
    <property type="entry name" value="Znf_ZZ"/>
</dbReference>
<dbReference type="InterPro" id="IPR043145">
    <property type="entry name" value="Znf_ZZ_sf"/>
</dbReference>
<dbReference type="PANTHER" id="PTHR12268">
    <property type="entry name" value="E3 UBIQUITIN-PROTEIN LIGASE KCMF1"/>
    <property type="match status" value="1"/>
</dbReference>
<dbReference type="SMART" id="SM00291">
    <property type="entry name" value="ZnF_ZZ"/>
    <property type="match status" value="2"/>
</dbReference>
<keyword evidence="7" id="KW-0862">Zinc</keyword>
<feature type="domain" description="ZZ-type" evidence="9">
    <location>
        <begin position="62"/>
        <end position="118"/>
    </location>
</feature>
<organism evidence="10">
    <name type="scientific">Magallana gigas</name>
    <name type="common">Pacific oyster</name>
    <name type="synonym">Crassostrea gigas</name>
    <dbReference type="NCBI Taxonomy" id="29159"/>
    <lineage>
        <taxon>Eukaryota</taxon>
        <taxon>Metazoa</taxon>
        <taxon>Spiralia</taxon>
        <taxon>Lophotrochozoa</taxon>
        <taxon>Mollusca</taxon>
        <taxon>Bivalvia</taxon>
        <taxon>Autobranchia</taxon>
        <taxon>Pteriomorphia</taxon>
        <taxon>Ostreida</taxon>
        <taxon>Ostreoidea</taxon>
        <taxon>Ostreidae</taxon>
        <taxon>Magallana</taxon>
    </lineage>
</organism>
<evidence type="ECO:0000256" key="2">
    <source>
        <dbReference type="ARBA" id="ARBA00010938"/>
    </source>
</evidence>
<keyword evidence="6" id="KW-0863">Zinc-finger</keyword>
<evidence type="ECO:0000256" key="1">
    <source>
        <dbReference type="ARBA" id="ARBA00000900"/>
    </source>
</evidence>
<comment type="catalytic activity">
    <reaction evidence="1">
        <text>S-ubiquitinyl-[E2 ubiquitin-conjugating enzyme]-L-cysteine + [acceptor protein]-L-lysine = [E2 ubiquitin-conjugating enzyme]-L-cysteine + N(6)-ubiquitinyl-[acceptor protein]-L-lysine.</text>
        <dbReference type="EC" id="2.3.2.27"/>
    </reaction>
</comment>
<feature type="compositionally biased region" description="Low complexity" evidence="8">
    <location>
        <begin position="505"/>
        <end position="522"/>
    </location>
</feature>
<dbReference type="GO" id="GO:0005886">
    <property type="term" value="C:plasma membrane"/>
    <property type="evidence" value="ECO:0007669"/>
    <property type="project" value="TreeGrafter"/>
</dbReference>
<evidence type="ECO:0000256" key="4">
    <source>
        <dbReference type="ARBA" id="ARBA00022679"/>
    </source>
</evidence>
<protein>
    <recommendedName>
        <fullName evidence="3">RING-type E3 ubiquitin transferase</fullName>
        <ecNumber evidence="3">2.3.2.27</ecNumber>
    </recommendedName>
</protein>
<dbReference type="Pfam" id="PF00569">
    <property type="entry name" value="ZZ"/>
    <property type="match status" value="2"/>
</dbReference>
<dbReference type="AlphaFoldDB" id="K1QVF5"/>
<accession>K1QVF5</accession>
<dbReference type="GO" id="GO:0099536">
    <property type="term" value="P:synaptic signaling"/>
    <property type="evidence" value="ECO:0007669"/>
    <property type="project" value="TreeGrafter"/>
</dbReference>
<keyword evidence="4" id="KW-0808">Transferase</keyword>
<dbReference type="Pfam" id="PF05605">
    <property type="entry name" value="zf-Di19"/>
    <property type="match status" value="1"/>
</dbReference>
<sequence>MDTSFFLGVSCDSCLKGNFRGRRYKCLVCYDYDLCSTCFEAGATTTRHTADHPMQCILTRNDFGVSCDSCLKGNFRGRRYKCLVCYDYDLCSTCFEAGATTTRHTADHPMQCILTRNDFDLYYGGEALTAEQPQSFTCPYCGKMGYTDATLHEHVTAEHGEASTEVVCPICASHPGGDPNCVTDDFAEHLSIQHRTPREFISFFISAFEALEDDKHFVRFYYNRKLRVSVFELTNFSFLNTLYDEPAGVRHVRRIPHPGRGVSGTRTRRANMHFSSGGSALSGLSPGTRDTMDPIAELLSQLSSVRSRAAAAQSVSSQLQQLEMQLQSTSLESSQHSYLPYRQQLERLPNRRQVESSKSNVTNSANSGSSTDNQGGQAQTSANNAAKSNSPYLLVRCMENADNASKSIGQEAYDRSIFVQELLLSTLTEQLHVLEETSVCIEEEAPRLSPPSDEAPESVSPSNSSTHNKVPPTKLSTSEKSSSTTLAKAQQPTGGGGGGGMAANGSGVTSSSSRGGPSQGASPVVRQGHSSHGGVQQMYNSHSGGNSMSALAGASMSNPVPLPGRPLSGGRERDNRMNPAAVKKTMFKPMPTSQMSDREPPPH</sequence>
<evidence type="ECO:0000256" key="7">
    <source>
        <dbReference type="ARBA" id="ARBA00022833"/>
    </source>
</evidence>
<evidence type="ECO:0000313" key="10">
    <source>
        <dbReference type="EMBL" id="EKC40857.1"/>
    </source>
</evidence>
<dbReference type="CDD" id="cd02338">
    <property type="entry name" value="ZZ_PCMF_like"/>
    <property type="match status" value="2"/>
</dbReference>
<comment type="similarity">
    <text evidence="2">Belongs to the KCMF1 family.</text>
</comment>
<reference evidence="10" key="1">
    <citation type="journal article" date="2012" name="Nature">
        <title>The oyster genome reveals stress adaptation and complexity of shell formation.</title>
        <authorList>
            <person name="Zhang G."/>
            <person name="Fang X."/>
            <person name="Guo X."/>
            <person name="Li L."/>
            <person name="Luo R."/>
            <person name="Xu F."/>
            <person name="Yang P."/>
            <person name="Zhang L."/>
            <person name="Wang X."/>
            <person name="Qi H."/>
            <person name="Xiong Z."/>
            <person name="Que H."/>
            <person name="Xie Y."/>
            <person name="Holland P.W."/>
            <person name="Paps J."/>
            <person name="Zhu Y."/>
            <person name="Wu F."/>
            <person name="Chen Y."/>
            <person name="Wang J."/>
            <person name="Peng C."/>
            <person name="Meng J."/>
            <person name="Yang L."/>
            <person name="Liu J."/>
            <person name="Wen B."/>
            <person name="Zhang N."/>
            <person name="Huang Z."/>
            <person name="Zhu Q."/>
            <person name="Feng Y."/>
            <person name="Mount A."/>
            <person name="Hedgecock D."/>
            <person name="Xu Z."/>
            <person name="Liu Y."/>
            <person name="Domazet-Loso T."/>
            <person name="Du Y."/>
            <person name="Sun X."/>
            <person name="Zhang S."/>
            <person name="Liu B."/>
            <person name="Cheng P."/>
            <person name="Jiang X."/>
            <person name="Li J."/>
            <person name="Fan D."/>
            <person name="Wang W."/>
            <person name="Fu W."/>
            <person name="Wang T."/>
            <person name="Wang B."/>
            <person name="Zhang J."/>
            <person name="Peng Z."/>
            <person name="Li Y."/>
            <person name="Li N."/>
            <person name="Wang J."/>
            <person name="Chen M."/>
            <person name="He Y."/>
            <person name="Tan F."/>
            <person name="Song X."/>
            <person name="Zheng Q."/>
            <person name="Huang R."/>
            <person name="Yang H."/>
            <person name="Du X."/>
            <person name="Chen L."/>
            <person name="Yang M."/>
            <person name="Gaffney P.M."/>
            <person name="Wang S."/>
            <person name="Luo L."/>
            <person name="She Z."/>
            <person name="Ming Y."/>
            <person name="Huang W."/>
            <person name="Zhang S."/>
            <person name="Huang B."/>
            <person name="Zhang Y."/>
            <person name="Qu T."/>
            <person name="Ni P."/>
            <person name="Miao G."/>
            <person name="Wang J."/>
            <person name="Wang Q."/>
            <person name="Steinberg C.E."/>
            <person name="Wang H."/>
            <person name="Li N."/>
            <person name="Qian L."/>
            <person name="Zhang G."/>
            <person name="Li Y."/>
            <person name="Yang H."/>
            <person name="Liu X."/>
            <person name="Wang J."/>
            <person name="Yin Y."/>
            <person name="Wang J."/>
        </authorList>
    </citation>
    <scope>NUCLEOTIDE SEQUENCE [LARGE SCALE GENOMIC DNA]</scope>
    <source>
        <strain evidence="10">05x7-T-G4-1.051#20</strain>
    </source>
</reference>
<feature type="compositionally biased region" description="Basic and acidic residues" evidence="8">
    <location>
        <begin position="345"/>
        <end position="355"/>
    </location>
</feature>
<dbReference type="PANTHER" id="PTHR12268:SF13">
    <property type="entry name" value="E3 UBIQUITIN-PROTEIN LIGASE KCMF1"/>
    <property type="match status" value="1"/>
</dbReference>
<dbReference type="GO" id="GO:0061630">
    <property type="term" value="F:ubiquitin protein ligase activity"/>
    <property type="evidence" value="ECO:0007669"/>
    <property type="project" value="UniProtKB-EC"/>
</dbReference>
<feature type="compositionally biased region" description="Low complexity" evidence="8">
    <location>
        <begin position="473"/>
        <end position="486"/>
    </location>
</feature>
<dbReference type="PROSITE" id="PS50135">
    <property type="entry name" value="ZF_ZZ_2"/>
    <property type="match status" value="2"/>
</dbReference>
<evidence type="ECO:0000256" key="8">
    <source>
        <dbReference type="SAM" id="MobiDB-lite"/>
    </source>
</evidence>
<feature type="compositionally biased region" description="Polar residues" evidence="8">
    <location>
        <begin position="459"/>
        <end position="468"/>
    </location>
</feature>
<feature type="domain" description="ZZ-type" evidence="9">
    <location>
        <begin position="6"/>
        <end position="62"/>
    </location>
</feature>
<name>K1QVF5_MAGGI</name>
<dbReference type="InterPro" id="IPR050774">
    <property type="entry name" value="KCMF1/Dystrophin"/>
</dbReference>
<dbReference type="EMBL" id="JH817494">
    <property type="protein sequence ID" value="EKC40857.1"/>
    <property type="molecule type" value="Genomic_DNA"/>
</dbReference>
<feature type="compositionally biased region" description="Low complexity" evidence="8">
    <location>
        <begin position="275"/>
        <end position="287"/>
    </location>
</feature>
<feature type="region of interest" description="Disordered" evidence="8">
    <location>
        <begin position="345"/>
        <end position="386"/>
    </location>
</feature>
<feature type="region of interest" description="Disordered" evidence="8">
    <location>
        <begin position="254"/>
        <end position="288"/>
    </location>
</feature>
<evidence type="ECO:0000256" key="5">
    <source>
        <dbReference type="ARBA" id="ARBA00022723"/>
    </source>
</evidence>
<gene>
    <name evidence="10" type="ORF">CGI_10000747</name>
</gene>
<dbReference type="EC" id="2.3.2.27" evidence="3"/>
<evidence type="ECO:0000259" key="9">
    <source>
        <dbReference type="PROSITE" id="PS50135"/>
    </source>
</evidence>
<dbReference type="GO" id="GO:0008270">
    <property type="term" value="F:zinc ion binding"/>
    <property type="evidence" value="ECO:0007669"/>
    <property type="project" value="UniProtKB-KW"/>
</dbReference>
<dbReference type="InterPro" id="IPR008598">
    <property type="entry name" value="Di19_Zn-bd"/>
</dbReference>
<feature type="compositionally biased region" description="Polar residues" evidence="8">
    <location>
        <begin position="356"/>
        <end position="386"/>
    </location>
</feature>
<feature type="compositionally biased region" description="Gly residues" evidence="8">
    <location>
        <begin position="493"/>
        <end position="502"/>
    </location>
</feature>
<dbReference type="HOGENOM" id="CLU_474303_0_0_1"/>
<dbReference type="GO" id="GO:0045202">
    <property type="term" value="C:synapse"/>
    <property type="evidence" value="ECO:0007669"/>
    <property type="project" value="GOC"/>
</dbReference>
<dbReference type="InParanoid" id="K1QVF5"/>
<feature type="compositionally biased region" description="Polar residues" evidence="8">
    <location>
        <begin position="528"/>
        <end position="549"/>
    </location>
</feature>
<dbReference type="SUPFAM" id="SSF57850">
    <property type="entry name" value="RING/U-box"/>
    <property type="match status" value="2"/>
</dbReference>
<dbReference type="Gene3D" id="3.30.60.90">
    <property type="match status" value="2"/>
</dbReference>
<evidence type="ECO:0000256" key="3">
    <source>
        <dbReference type="ARBA" id="ARBA00012483"/>
    </source>
</evidence>